<evidence type="ECO:0000313" key="3">
    <source>
        <dbReference type="EMBL" id="KAK4206826.1"/>
    </source>
</evidence>
<dbReference type="InterPro" id="IPR023210">
    <property type="entry name" value="NADP_OxRdtase_dom"/>
</dbReference>
<evidence type="ECO:0000259" key="2">
    <source>
        <dbReference type="Pfam" id="PF00248"/>
    </source>
</evidence>
<sequence length="347" mass="37775">MPSPPHLIFGAGGIGTTEKSFTYTWDTPEKVSELLDLLQKLNITELDSAAAYPPGNPENTETLLGQARAVQKGFIVDSKIQAYPLDVPHLNDKGIQASTARTLELLGVEKVRIMYVHAPEPKTPVEETARAFERLFREGRFEKLGLCNYDAAGLAEYVAVCEKHGLVKPSVYQGCYNALYRKSEDELVPFLRKHGIKYYIYSPLAGGFLTGKVTAAIDSGDESALHRTRWRGDSIMDAFAQAFDKPALHDGIRKLKRVCEANGGISLTEVSMRWLMHHSVLGEGDGIIFGAKTLAQVEANVAEARNGPLEGEVLAAIEGLWDDVKGAFGVGSSGGGEKVGEKEKVKI</sequence>
<organism evidence="3 4">
    <name type="scientific">Rhypophila decipiens</name>
    <dbReference type="NCBI Taxonomy" id="261697"/>
    <lineage>
        <taxon>Eukaryota</taxon>
        <taxon>Fungi</taxon>
        <taxon>Dikarya</taxon>
        <taxon>Ascomycota</taxon>
        <taxon>Pezizomycotina</taxon>
        <taxon>Sordariomycetes</taxon>
        <taxon>Sordariomycetidae</taxon>
        <taxon>Sordariales</taxon>
        <taxon>Naviculisporaceae</taxon>
        <taxon>Rhypophila</taxon>
    </lineage>
</organism>
<reference evidence="3" key="1">
    <citation type="journal article" date="2023" name="Mol. Phylogenet. Evol.">
        <title>Genome-scale phylogeny and comparative genomics of the fungal order Sordariales.</title>
        <authorList>
            <person name="Hensen N."/>
            <person name="Bonometti L."/>
            <person name="Westerberg I."/>
            <person name="Brannstrom I.O."/>
            <person name="Guillou S."/>
            <person name="Cros-Aarteil S."/>
            <person name="Calhoun S."/>
            <person name="Haridas S."/>
            <person name="Kuo A."/>
            <person name="Mondo S."/>
            <person name="Pangilinan J."/>
            <person name="Riley R."/>
            <person name="LaButti K."/>
            <person name="Andreopoulos B."/>
            <person name="Lipzen A."/>
            <person name="Chen C."/>
            <person name="Yan M."/>
            <person name="Daum C."/>
            <person name="Ng V."/>
            <person name="Clum A."/>
            <person name="Steindorff A."/>
            <person name="Ohm R.A."/>
            <person name="Martin F."/>
            <person name="Silar P."/>
            <person name="Natvig D.O."/>
            <person name="Lalanne C."/>
            <person name="Gautier V."/>
            <person name="Ament-Velasquez S.L."/>
            <person name="Kruys A."/>
            <person name="Hutchinson M.I."/>
            <person name="Powell A.J."/>
            <person name="Barry K."/>
            <person name="Miller A.N."/>
            <person name="Grigoriev I.V."/>
            <person name="Debuchy R."/>
            <person name="Gladieux P."/>
            <person name="Hiltunen Thoren M."/>
            <person name="Johannesson H."/>
        </authorList>
    </citation>
    <scope>NUCLEOTIDE SEQUENCE</scope>
    <source>
        <strain evidence="3">PSN293</strain>
    </source>
</reference>
<dbReference type="PANTHER" id="PTHR43364:SF4">
    <property type="entry name" value="NAD(P)-LINKED OXIDOREDUCTASE SUPERFAMILY PROTEIN"/>
    <property type="match status" value="1"/>
</dbReference>
<evidence type="ECO:0000313" key="4">
    <source>
        <dbReference type="Proteomes" id="UP001301769"/>
    </source>
</evidence>
<dbReference type="Proteomes" id="UP001301769">
    <property type="component" value="Unassembled WGS sequence"/>
</dbReference>
<dbReference type="InterPro" id="IPR036812">
    <property type="entry name" value="NAD(P)_OxRdtase_dom_sf"/>
</dbReference>
<dbReference type="SUPFAM" id="SSF51430">
    <property type="entry name" value="NAD(P)-linked oxidoreductase"/>
    <property type="match status" value="1"/>
</dbReference>
<gene>
    <name evidence="3" type="ORF">QBC37DRAFT_356348</name>
</gene>
<keyword evidence="1" id="KW-0560">Oxidoreductase</keyword>
<dbReference type="InterPro" id="IPR050523">
    <property type="entry name" value="AKR_Detox_Biosynth"/>
</dbReference>
<proteinExistence type="predicted"/>
<dbReference type="EMBL" id="MU858348">
    <property type="protein sequence ID" value="KAK4206826.1"/>
    <property type="molecule type" value="Genomic_DNA"/>
</dbReference>
<accession>A0AAN7AZ58</accession>
<keyword evidence="4" id="KW-1185">Reference proteome</keyword>
<dbReference type="PANTHER" id="PTHR43364">
    <property type="entry name" value="NADH-SPECIFIC METHYLGLYOXAL REDUCTASE-RELATED"/>
    <property type="match status" value="1"/>
</dbReference>
<comment type="caution">
    <text evidence="3">The sequence shown here is derived from an EMBL/GenBank/DDBJ whole genome shotgun (WGS) entry which is preliminary data.</text>
</comment>
<feature type="domain" description="NADP-dependent oxidoreductase" evidence="2">
    <location>
        <begin position="7"/>
        <end position="321"/>
    </location>
</feature>
<name>A0AAN7AZ58_9PEZI</name>
<protein>
    <submittedName>
        <fullName evidence="3">NADP-dependent oxidoreductase domain-containing protein</fullName>
    </submittedName>
</protein>
<dbReference type="GO" id="GO:0016491">
    <property type="term" value="F:oxidoreductase activity"/>
    <property type="evidence" value="ECO:0007669"/>
    <property type="project" value="UniProtKB-KW"/>
</dbReference>
<reference evidence="3" key="2">
    <citation type="submission" date="2023-05" db="EMBL/GenBank/DDBJ databases">
        <authorList>
            <consortium name="Lawrence Berkeley National Laboratory"/>
            <person name="Steindorff A."/>
            <person name="Hensen N."/>
            <person name="Bonometti L."/>
            <person name="Westerberg I."/>
            <person name="Brannstrom I.O."/>
            <person name="Guillou S."/>
            <person name="Cros-Aarteil S."/>
            <person name="Calhoun S."/>
            <person name="Haridas S."/>
            <person name="Kuo A."/>
            <person name="Mondo S."/>
            <person name="Pangilinan J."/>
            <person name="Riley R."/>
            <person name="Labutti K."/>
            <person name="Andreopoulos B."/>
            <person name="Lipzen A."/>
            <person name="Chen C."/>
            <person name="Yanf M."/>
            <person name="Daum C."/>
            <person name="Ng V."/>
            <person name="Clum A."/>
            <person name="Ohm R."/>
            <person name="Martin F."/>
            <person name="Silar P."/>
            <person name="Natvig D."/>
            <person name="Lalanne C."/>
            <person name="Gautier V."/>
            <person name="Ament-Velasquez S.L."/>
            <person name="Kruys A."/>
            <person name="Hutchinson M.I."/>
            <person name="Powell A.J."/>
            <person name="Barry K."/>
            <person name="Miller A.N."/>
            <person name="Grigoriev I.V."/>
            <person name="Debuchy R."/>
            <person name="Gladieux P."/>
            <person name="Thoren M.H."/>
            <person name="Johannesson H."/>
        </authorList>
    </citation>
    <scope>NUCLEOTIDE SEQUENCE</scope>
    <source>
        <strain evidence="3">PSN293</strain>
    </source>
</reference>
<dbReference type="Gene3D" id="3.20.20.100">
    <property type="entry name" value="NADP-dependent oxidoreductase domain"/>
    <property type="match status" value="1"/>
</dbReference>
<dbReference type="Pfam" id="PF00248">
    <property type="entry name" value="Aldo_ket_red"/>
    <property type="match status" value="1"/>
</dbReference>
<evidence type="ECO:0000256" key="1">
    <source>
        <dbReference type="ARBA" id="ARBA00023002"/>
    </source>
</evidence>
<dbReference type="AlphaFoldDB" id="A0AAN7AZ58"/>
<dbReference type="CDD" id="cd19075">
    <property type="entry name" value="AKR_AKR7A1-5"/>
    <property type="match status" value="1"/>
</dbReference>